<dbReference type="PANTHER" id="PTHR14211:SF7">
    <property type="entry name" value="RIBOSOME BIOGENESIS PROTEIN NOP53"/>
    <property type="match status" value="1"/>
</dbReference>
<feature type="compositionally biased region" description="Acidic residues" evidence="6">
    <location>
        <begin position="287"/>
        <end position="297"/>
    </location>
</feature>
<evidence type="ECO:0000256" key="6">
    <source>
        <dbReference type="SAM" id="MobiDB-lite"/>
    </source>
</evidence>
<proteinExistence type="inferred from homology"/>
<keyword evidence="8" id="KW-1185">Reference proteome</keyword>
<dbReference type="PIRSF" id="PIRSF017302">
    <property type="entry name" value="Gltscr2"/>
    <property type="match status" value="1"/>
</dbReference>
<dbReference type="RefSeq" id="XP_062631703.1">
    <property type="nucleotide sequence ID" value="XM_062775719.1"/>
</dbReference>
<evidence type="ECO:0000313" key="7">
    <source>
        <dbReference type="EMBL" id="WOO85677.1"/>
    </source>
</evidence>
<feature type="region of interest" description="Disordered" evidence="6">
    <location>
        <begin position="433"/>
        <end position="455"/>
    </location>
</feature>
<keyword evidence="3 5" id="KW-0690">Ribosome biogenesis</keyword>
<organism evidence="7 8">
    <name type="scientific">Vanrija pseudolonga</name>
    <dbReference type="NCBI Taxonomy" id="143232"/>
    <lineage>
        <taxon>Eukaryota</taxon>
        <taxon>Fungi</taxon>
        <taxon>Dikarya</taxon>
        <taxon>Basidiomycota</taxon>
        <taxon>Agaricomycotina</taxon>
        <taxon>Tremellomycetes</taxon>
        <taxon>Trichosporonales</taxon>
        <taxon>Trichosporonaceae</taxon>
        <taxon>Vanrija</taxon>
    </lineage>
</organism>
<dbReference type="Proteomes" id="UP000827549">
    <property type="component" value="Chromosome 7"/>
</dbReference>
<feature type="compositionally biased region" description="Basic and acidic residues" evidence="6">
    <location>
        <begin position="351"/>
        <end position="375"/>
    </location>
</feature>
<dbReference type="InterPro" id="IPR011687">
    <property type="entry name" value="Nop53/GLTSCR2"/>
</dbReference>
<dbReference type="GO" id="GO:0005730">
    <property type="term" value="C:nucleolus"/>
    <property type="evidence" value="ECO:0007669"/>
    <property type="project" value="UniProtKB-SubCell"/>
</dbReference>
<dbReference type="AlphaFoldDB" id="A0AAF1BLZ5"/>
<dbReference type="GeneID" id="87812334"/>
<feature type="region of interest" description="Disordered" evidence="6">
    <location>
        <begin position="1"/>
        <end position="52"/>
    </location>
</feature>
<accession>A0AAF1BLZ5</accession>
<reference evidence="7" key="1">
    <citation type="submission" date="2023-10" db="EMBL/GenBank/DDBJ databases">
        <authorList>
            <person name="Noh H."/>
        </authorList>
    </citation>
    <scope>NUCLEOTIDE SEQUENCE</scope>
    <source>
        <strain evidence="7">DUCC4014</strain>
    </source>
</reference>
<evidence type="ECO:0000256" key="3">
    <source>
        <dbReference type="ARBA" id="ARBA00022517"/>
    </source>
</evidence>
<dbReference type="PANTHER" id="PTHR14211">
    <property type="entry name" value="GLIOMA SUPPRESSOR CANDIDATE REGION GENE 2"/>
    <property type="match status" value="1"/>
</dbReference>
<dbReference type="GO" id="GO:0006364">
    <property type="term" value="P:rRNA processing"/>
    <property type="evidence" value="ECO:0007669"/>
    <property type="project" value="TreeGrafter"/>
</dbReference>
<dbReference type="Pfam" id="PF07767">
    <property type="entry name" value="Nop53"/>
    <property type="match status" value="1"/>
</dbReference>
<evidence type="ECO:0000256" key="5">
    <source>
        <dbReference type="PIRNR" id="PIRNR017302"/>
    </source>
</evidence>
<dbReference type="GO" id="GO:0008097">
    <property type="term" value="F:5S rRNA binding"/>
    <property type="evidence" value="ECO:0007669"/>
    <property type="project" value="TreeGrafter"/>
</dbReference>
<dbReference type="GO" id="GO:0000027">
    <property type="term" value="P:ribosomal large subunit assembly"/>
    <property type="evidence" value="ECO:0007669"/>
    <property type="project" value="UniProtKB-UniRule"/>
</dbReference>
<keyword evidence="4 5" id="KW-0539">Nucleus</keyword>
<feature type="compositionally biased region" description="Basic residues" evidence="6">
    <location>
        <begin position="305"/>
        <end position="320"/>
    </location>
</feature>
<comment type="subcellular location">
    <subcellularLocation>
        <location evidence="5">Nucleus</location>
        <location evidence="5">Nucleolus</location>
    </subcellularLocation>
    <subcellularLocation>
        <location evidence="5">Nucleus</location>
        <location evidence="5">Nucleoplasm</location>
    </subcellularLocation>
</comment>
<feature type="region of interest" description="Disordered" evidence="6">
    <location>
        <begin position="340"/>
        <end position="379"/>
    </location>
</feature>
<dbReference type="GO" id="GO:0005654">
    <property type="term" value="C:nucleoplasm"/>
    <property type="evidence" value="ECO:0007669"/>
    <property type="project" value="UniProtKB-SubCell"/>
</dbReference>
<name>A0AAF1BLZ5_9TREE</name>
<evidence type="ECO:0000313" key="8">
    <source>
        <dbReference type="Proteomes" id="UP000827549"/>
    </source>
</evidence>
<protein>
    <recommendedName>
        <fullName evidence="2 5">Ribosome biogenesis protein NOP53</fullName>
    </recommendedName>
</protein>
<feature type="compositionally biased region" description="Low complexity" evidence="6">
    <location>
        <begin position="1"/>
        <end position="12"/>
    </location>
</feature>
<evidence type="ECO:0000256" key="2">
    <source>
        <dbReference type="ARBA" id="ARBA00018339"/>
    </source>
</evidence>
<feature type="compositionally biased region" description="Basic and acidic residues" evidence="6">
    <location>
        <begin position="442"/>
        <end position="455"/>
    </location>
</feature>
<evidence type="ECO:0000256" key="4">
    <source>
        <dbReference type="ARBA" id="ARBA00023242"/>
    </source>
</evidence>
<feature type="region of interest" description="Disordered" evidence="6">
    <location>
        <begin position="273"/>
        <end position="320"/>
    </location>
</feature>
<gene>
    <name evidence="7" type="primary">rrp16</name>
    <name evidence="7" type="ORF">LOC62_07G009171</name>
</gene>
<evidence type="ECO:0000256" key="1">
    <source>
        <dbReference type="ARBA" id="ARBA00008838"/>
    </source>
</evidence>
<comment type="similarity">
    <text evidence="1 5">Belongs to the NOP53 family.</text>
</comment>
<sequence length="455" mass="49851">MRPSSSRSTTTSKPYDRPSGSAKAKGKGKAVDLGAPAQLSQSSRKGKKAWRKNVDLRAEEEALEEARAEERVTGGKVANKQNNDLFTIDTTGDVEVARKVKAKKPLRSLAVLQERSAVPSLTSRTAAPAKIVTAKEKNRMRRIARRTIDAASSADVRKTDTSELTDAWASKAAAPSPAGGFGAEGMFKPKVKAPITIARQRAIRLEAIASQRADEVPVTGTSYNPAAEAHAALIGEAVEEELSRIQVEKKAEEEVAVLGQVVDSRRATERINTDDFVDGMRVGRGEVDEEEESDASDSDAPAPKKPTKRKTQAQRNKALRAKVAAQALKDEKIRKKLERETAAAKTFSKSAAERRQAAEDVRQAREAAKAQRERLGFTGGEKIGKHRVAKGAVTVQLGEDLAESLRQVKPEGNLFKDRFLSLQRRALLEPRVPQLPKRRAGRTKEYEKHAWKKFE</sequence>
<comment type="function">
    <text evidence="5">May play a role in ribosome biogenesis.</text>
</comment>
<dbReference type="EMBL" id="CP086720">
    <property type="protein sequence ID" value="WOO85677.1"/>
    <property type="molecule type" value="Genomic_DNA"/>
</dbReference>